<evidence type="ECO:0000313" key="1">
    <source>
        <dbReference type="EMBL" id="KAK3379694.1"/>
    </source>
</evidence>
<dbReference type="EMBL" id="JAULSN010000002">
    <property type="protein sequence ID" value="KAK3379694.1"/>
    <property type="molecule type" value="Genomic_DNA"/>
</dbReference>
<proteinExistence type="predicted"/>
<comment type="caution">
    <text evidence="1">The sequence shown here is derived from an EMBL/GenBank/DDBJ whole genome shotgun (WGS) entry which is preliminary data.</text>
</comment>
<organism evidence="1 2">
    <name type="scientific">Lasiosphaeria ovina</name>
    <dbReference type="NCBI Taxonomy" id="92902"/>
    <lineage>
        <taxon>Eukaryota</taxon>
        <taxon>Fungi</taxon>
        <taxon>Dikarya</taxon>
        <taxon>Ascomycota</taxon>
        <taxon>Pezizomycotina</taxon>
        <taxon>Sordariomycetes</taxon>
        <taxon>Sordariomycetidae</taxon>
        <taxon>Sordariales</taxon>
        <taxon>Lasiosphaeriaceae</taxon>
        <taxon>Lasiosphaeria</taxon>
    </lineage>
</organism>
<sequence length="190" mass="20900">MCDVLNKTTRTYTAVENRVVELFESLEKLVDHEAQADAAAEGFNANPLRLRSRLQGWDFRDVATGRGPLYRRVTTPSSGPTWVDLTKSTGAVTLFGRGFGELIRPAATLLNPQTVRPLYRRHGRRCQRGEDSSAPACLTFETLPAARATSRRTRSPSRRGYCGTTHPGIISLAAGTVVGPRKRGIRSRSC</sequence>
<keyword evidence="2" id="KW-1185">Reference proteome</keyword>
<dbReference type="Proteomes" id="UP001287356">
    <property type="component" value="Unassembled WGS sequence"/>
</dbReference>
<reference evidence="1" key="2">
    <citation type="submission" date="2023-06" db="EMBL/GenBank/DDBJ databases">
        <authorList>
            <consortium name="Lawrence Berkeley National Laboratory"/>
            <person name="Haridas S."/>
            <person name="Hensen N."/>
            <person name="Bonometti L."/>
            <person name="Westerberg I."/>
            <person name="Brannstrom I.O."/>
            <person name="Guillou S."/>
            <person name="Cros-Aarteil S."/>
            <person name="Calhoun S."/>
            <person name="Kuo A."/>
            <person name="Mondo S."/>
            <person name="Pangilinan J."/>
            <person name="Riley R."/>
            <person name="Labutti K."/>
            <person name="Andreopoulos B."/>
            <person name="Lipzen A."/>
            <person name="Chen C."/>
            <person name="Yanf M."/>
            <person name="Daum C."/>
            <person name="Ng V."/>
            <person name="Clum A."/>
            <person name="Steindorff A."/>
            <person name="Ohm R."/>
            <person name="Martin F."/>
            <person name="Silar P."/>
            <person name="Natvig D."/>
            <person name="Lalanne C."/>
            <person name="Gautier V."/>
            <person name="Ament-Velasquez S.L."/>
            <person name="Kruys A."/>
            <person name="Hutchinson M.I."/>
            <person name="Powell A.J."/>
            <person name="Barry K."/>
            <person name="Miller A.N."/>
            <person name="Grigoriev I.V."/>
            <person name="Debuchy R."/>
            <person name="Gladieux P."/>
            <person name="Thoren M.H."/>
            <person name="Johannesson H."/>
        </authorList>
    </citation>
    <scope>NUCLEOTIDE SEQUENCE</scope>
    <source>
        <strain evidence="1">CBS 958.72</strain>
    </source>
</reference>
<gene>
    <name evidence="1" type="ORF">B0T24DRAFT_612649</name>
</gene>
<name>A0AAE0NDY4_9PEZI</name>
<accession>A0AAE0NDY4</accession>
<dbReference type="AlphaFoldDB" id="A0AAE0NDY4"/>
<reference evidence="1" key="1">
    <citation type="journal article" date="2023" name="Mol. Phylogenet. Evol.">
        <title>Genome-scale phylogeny and comparative genomics of the fungal order Sordariales.</title>
        <authorList>
            <person name="Hensen N."/>
            <person name="Bonometti L."/>
            <person name="Westerberg I."/>
            <person name="Brannstrom I.O."/>
            <person name="Guillou S."/>
            <person name="Cros-Aarteil S."/>
            <person name="Calhoun S."/>
            <person name="Haridas S."/>
            <person name="Kuo A."/>
            <person name="Mondo S."/>
            <person name="Pangilinan J."/>
            <person name="Riley R."/>
            <person name="LaButti K."/>
            <person name="Andreopoulos B."/>
            <person name="Lipzen A."/>
            <person name="Chen C."/>
            <person name="Yan M."/>
            <person name="Daum C."/>
            <person name="Ng V."/>
            <person name="Clum A."/>
            <person name="Steindorff A."/>
            <person name="Ohm R.A."/>
            <person name="Martin F."/>
            <person name="Silar P."/>
            <person name="Natvig D.O."/>
            <person name="Lalanne C."/>
            <person name="Gautier V."/>
            <person name="Ament-Velasquez S.L."/>
            <person name="Kruys A."/>
            <person name="Hutchinson M.I."/>
            <person name="Powell A.J."/>
            <person name="Barry K."/>
            <person name="Miller A.N."/>
            <person name="Grigoriev I.V."/>
            <person name="Debuchy R."/>
            <person name="Gladieux P."/>
            <person name="Hiltunen Thoren M."/>
            <person name="Johannesson H."/>
        </authorList>
    </citation>
    <scope>NUCLEOTIDE SEQUENCE</scope>
    <source>
        <strain evidence="1">CBS 958.72</strain>
    </source>
</reference>
<protein>
    <submittedName>
        <fullName evidence="1">Uncharacterized protein</fullName>
    </submittedName>
</protein>
<evidence type="ECO:0000313" key="2">
    <source>
        <dbReference type="Proteomes" id="UP001287356"/>
    </source>
</evidence>